<dbReference type="PANTHER" id="PTHR38041:SF2">
    <property type="entry name" value="SECRETED CHORISMATE MUTASE"/>
    <property type="match status" value="1"/>
</dbReference>
<evidence type="ECO:0000259" key="5">
    <source>
        <dbReference type="PROSITE" id="PS51168"/>
    </source>
</evidence>
<sequence length="140" mass="15668">MAPDVAQFKWNHHLPIEDLPREAEVIAALGRQASALGVPQPWAEAFFRAQIEASKTAQNELFQGWDVFKRGQFPDAPDLVTVTRPKLDRLTDQLLHALAENWPVLSDPTRREDVLRAMHPMQAEDLSAKAVTQAIAPLGR</sequence>
<dbReference type="InterPro" id="IPR008240">
    <property type="entry name" value="Chorismate_mutase_periplasmic"/>
</dbReference>
<evidence type="ECO:0000256" key="2">
    <source>
        <dbReference type="ARBA" id="ARBA00012404"/>
    </source>
</evidence>
<evidence type="ECO:0000256" key="4">
    <source>
        <dbReference type="ARBA" id="ARBA00023235"/>
    </source>
</evidence>
<dbReference type="EC" id="5.4.99.5" evidence="2"/>
<proteinExistence type="predicted"/>
<dbReference type="NCBIfam" id="TIGR01806">
    <property type="entry name" value="CM_mono2"/>
    <property type="match status" value="1"/>
</dbReference>
<evidence type="ECO:0000256" key="1">
    <source>
        <dbReference type="ARBA" id="ARBA00004817"/>
    </source>
</evidence>
<organism evidence="6 7">
    <name type="scientific">Scleromatobacter humisilvae</name>
    <dbReference type="NCBI Taxonomy" id="2897159"/>
    <lineage>
        <taxon>Bacteria</taxon>
        <taxon>Pseudomonadati</taxon>
        <taxon>Pseudomonadota</taxon>
        <taxon>Betaproteobacteria</taxon>
        <taxon>Burkholderiales</taxon>
        <taxon>Sphaerotilaceae</taxon>
        <taxon>Scleromatobacter</taxon>
    </lineage>
</organism>
<keyword evidence="7" id="KW-1185">Reference proteome</keyword>
<evidence type="ECO:0000256" key="3">
    <source>
        <dbReference type="ARBA" id="ARBA00022729"/>
    </source>
</evidence>
<evidence type="ECO:0000313" key="6">
    <source>
        <dbReference type="EMBL" id="MCK9685815.1"/>
    </source>
</evidence>
<keyword evidence="4 6" id="KW-0413">Isomerase</keyword>
<dbReference type="EMBL" id="JAJLJH010000001">
    <property type="protein sequence ID" value="MCK9685815.1"/>
    <property type="molecule type" value="Genomic_DNA"/>
</dbReference>
<dbReference type="InterPro" id="IPR002701">
    <property type="entry name" value="CM_II_prokaryot"/>
</dbReference>
<dbReference type="SUPFAM" id="SSF48600">
    <property type="entry name" value="Chorismate mutase II"/>
    <property type="match status" value="1"/>
</dbReference>
<gene>
    <name evidence="6" type="primary">aroQ</name>
    <name evidence="6" type="ORF">LPC04_08860</name>
</gene>
<dbReference type="GO" id="GO:0009697">
    <property type="term" value="P:salicylic acid biosynthetic process"/>
    <property type="evidence" value="ECO:0007669"/>
    <property type="project" value="TreeGrafter"/>
</dbReference>
<dbReference type="InterPro" id="IPR036263">
    <property type="entry name" value="Chorismate_II_sf"/>
</dbReference>
<dbReference type="Gene3D" id="1.20.59.10">
    <property type="entry name" value="Chorismate mutase"/>
    <property type="match status" value="1"/>
</dbReference>
<dbReference type="GO" id="GO:0004106">
    <property type="term" value="F:chorismate mutase activity"/>
    <property type="evidence" value="ECO:0007669"/>
    <property type="project" value="UniProtKB-EC"/>
</dbReference>
<dbReference type="Pfam" id="PF01817">
    <property type="entry name" value="CM_2"/>
    <property type="match status" value="1"/>
</dbReference>
<comment type="caution">
    <text evidence="6">The sequence shown here is derived from an EMBL/GenBank/DDBJ whole genome shotgun (WGS) entry which is preliminary data.</text>
</comment>
<reference evidence="6" key="1">
    <citation type="submission" date="2021-11" db="EMBL/GenBank/DDBJ databases">
        <title>BS-T2-15 a new species belonging to the Comamonadaceae family isolated from the soil of a French oak forest.</title>
        <authorList>
            <person name="Mieszkin S."/>
            <person name="Alain K."/>
        </authorList>
    </citation>
    <scope>NUCLEOTIDE SEQUENCE</scope>
    <source>
        <strain evidence="6">BS-T2-15</strain>
    </source>
</reference>
<dbReference type="AlphaFoldDB" id="A0A9X1YI49"/>
<comment type="pathway">
    <text evidence="1">Metabolic intermediate biosynthesis; prephenate biosynthesis; prephenate from chorismate: step 1/1.</text>
</comment>
<evidence type="ECO:0000313" key="7">
    <source>
        <dbReference type="Proteomes" id="UP001139353"/>
    </source>
</evidence>
<feature type="domain" description="Chorismate mutase" evidence="5">
    <location>
        <begin position="1"/>
        <end position="62"/>
    </location>
</feature>
<keyword evidence="3" id="KW-0732">Signal</keyword>
<dbReference type="InterPro" id="IPR051331">
    <property type="entry name" value="Chorismate_mutase-related"/>
</dbReference>
<dbReference type="Proteomes" id="UP001139353">
    <property type="component" value="Unassembled WGS sequence"/>
</dbReference>
<accession>A0A9X1YI49</accession>
<dbReference type="PANTHER" id="PTHR38041">
    <property type="entry name" value="CHORISMATE MUTASE"/>
    <property type="match status" value="1"/>
</dbReference>
<dbReference type="InterPro" id="IPR036979">
    <property type="entry name" value="CM_dom_sf"/>
</dbReference>
<dbReference type="GO" id="GO:0046417">
    <property type="term" value="P:chorismate metabolic process"/>
    <property type="evidence" value="ECO:0007669"/>
    <property type="project" value="InterPro"/>
</dbReference>
<name>A0A9X1YI49_9BURK</name>
<dbReference type="PROSITE" id="PS51168">
    <property type="entry name" value="CHORISMATE_MUT_2"/>
    <property type="match status" value="1"/>
</dbReference>
<dbReference type="SMART" id="SM00830">
    <property type="entry name" value="CM_2"/>
    <property type="match status" value="1"/>
</dbReference>
<protein>
    <recommendedName>
        <fullName evidence="2">chorismate mutase</fullName>
        <ecNumber evidence="2">5.4.99.5</ecNumber>
    </recommendedName>
</protein>